<dbReference type="Gene3D" id="3.30.460.10">
    <property type="entry name" value="Beta Polymerase, domain 2"/>
    <property type="match status" value="1"/>
</dbReference>
<feature type="region of interest" description="Disordered" evidence="1">
    <location>
        <begin position="76"/>
        <end position="148"/>
    </location>
</feature>
<reference evidence="2 3" key="1">
    <citation type="submission" date="2016-10" db="EMBL/GenBank/DDBJ databases">
        <authorList>
            <person name="Cai Z."/>
        </authorList>
    </citation>
    <scope>NUCLEOTIDE SEQUENCE [LARGE SCALE GENOMIC DNA]</scope>
</reference>
<evidence type="ECO:0000313" key="3">
    <source>
        <dbReference type="Proteomes" id="UP000256970"/>
    </source>
</evidence>
<feature type="compositionally biased region" description="Low complexity" evidence="1">
    <location>
        <begin position="117"/>
        <end position="145"/>
    </location>
</feature>
<feature type="compositionally biased region" description="Polar residues" evidence="1">
    <location>
        <begin position="84"/>
        <end position="100"/>
    </location>
</feature>
<feature type="compositionally biased region" description="Low complexity" evidence="1">
    <location>
        <begin position="28"/>
        <end position="41"/>
    </location>
</feature>
<feature type="compositionally biased region" description="Polar residues" evidence="1">
    <location>
        <begin position="477"/>
        <end position="486"/>
    </location>
</feature>
<proteinExistence type="predicted"/>
<feature type="compositionally biased region" description="Low complexity" evidence="1">
    <location>
        <begin position="186"/>
        <end position="196"/>
    </location>
</feature>
<dbReference type="Proteomes" id="UP000256970">
    <property type="component" value="Unassembled WGS sequence"/>
</dbReference>
<feature type="region of interest" description="Disordered" evidence="1">
    <location>
        <begin position="28"/>
        <end position="47"/>
    </location>
</feature>
<evidence type="ECO:0000256" key="1">
    <source>
        <dbReference type="SAM" id="MobiDB-lite"/>
    </source>
</evidence>
<dbReference type="SUPFAM" id="SSF81301">
    <property type="entry name" value="Nucleotidyltransferase"/>
    <property type="match status" value="1"/>
</dbReference>
<feature type="compositionally biased region" description="Polar residues" evidence="1">
    <location>
        <begin position="161"/>
        <end position="171"/>
    </location>
</feature>
<name>A0A383VQP5_TETOB</name>
<gene>
    <name evidence="2" type="ORF">BQ4739_LOCUS7134</name>
</gene>
<keyword evidence="3" id="KW-1185">Reference proteome</keyword>
<sequence>MPPLGNILTDPQCAARLGAPEALILALQQRQQQQPAPQPAIDGEPQHVQQVLHNTSSFLERVASGRFEIRPAIQQRSAEGHTVPGSQLLSQSCTESPSSVQQQQQQQQQPHEKLAISPQQQSSDGGNSSSSSPSSTCSSHLSDLSPHSCAGPSPVLAASARSITSDGSQPSVAAVHRKPQAAAELAPSSTSGSAAAPSMCEAGVHVTRPVGMEPAAASSSSAAAAAPPAAAALPVTAAVATTVSTPQAAAPTAAAAAARPEPTILTATPAIPHTTRKWAVDYVGELLQKWQQQQQQQQQQQKQEEQQPVEELAEAASLRLNPEAYAYLNEQLQSIRVYCEVAKDGRACSSFSSVISCLDPRTAAEISHSTHNVSTSEQLAGDAAATTSCERYLHSKHGVQLQLPRCPCIVVELRADAEQQTNSRGEDLEQHSRLAAQELYRHYPLEFCWLEQKSAKHQSVLKRRDPRHTWPPIPVTPNATGPTARTPSWIADAMIKGQMGEDIPAQPAPAGAAVPRQTVEGGIQRLIDALLPPEAERRRMKRVVEAVSNAIASAEQFGAWTVAQAKPVGSFKKRTNLAGTSDLDIIILLRCNNPKQQHFDKCRKQLLGQVKQQLCTELGPITPLPAESTAEDKDQLLIALAAGGWEPLDCVPHYFLSLRHRVLCMQLDIQVAHYRGETLDQQWQGVMQKLQEQAAAAADSGQLPVVMPVRQRTTDLSELSVLVVRRTKQLYEKLYAERHQALTANVTTEQHKKQHAKHSGHGRLATDVIRLCKAFAKFGLPVALREAAARRAEAAAATAAACGAGALKVATAGCSSSGE</sequence>
<organism evidence="2 3">
    <name type="scientific">Tetradesmus obliquus</name>
    <name type="common">Green alga</name>
    <name type="synonym">Acutodesmus obliquus</name>
    <dbReference type="NCBI Taxonomy" id="3088"/>
    <lineage>
        <taxon>Eukaryota</taxon>
        <taxon>Viridiplantae</taxon>
        <taxon>Chlorophyta</taxon>
        <taxon>core chlorophytes</taxon>
        <taxon>Chlorophyceae</taxon>
        <taxon>CS clade</taxon>
        <taxon>Sphaeropleales</taxon>
        <taxon>Scenedesmaceae</taxon>
        <taxon>Tetradesmus</taxon>
    </lineage>
</organism>
<dbReference type="InterPro" id="IPR043519">
    <property type="entry name" value="NT_sf"/>
</dbReference>
<dbReference type="EMBL" id="FNXT01000731">
    <property type="protein sequence ID" value="SZX66716.1"/>
    <property type="molecule type" value="Genomic_DNA"/>
</dbReference>
<feature type="region of interest" description="Disordered" evidence="1">
    <location>
        <begin position="462"/>
        <end position="486"/>
    </location>
</feature>
<dbReference type="PROSITE" id="PS50152">
    <property type="entry name" value="25A_SYNTH_3"/>
    <property type="match status" value="1"/>
</dbReference>
<feature type="region of interest" description="Disordered" evidence="1">
    <location>
        <begin position="160"/>
        <end position="196"/>
    </location>
</feature>
<protein>
    <submittedName>
        <fullName evidence="2">Uncharacterized protein</fullName>
    </submittedName>
</protein>
<accession>A0A383VQP5</accession>
<dbReference type="AlphaFoldDB" id="A0A383VQP5"/>
<evidence type="ECO:0000313" key="2">
    <source>
        <dbReference type="EMBL" id="SZX66716.1"/>
    </source>
</evidence>